<evidence type="ECO:0000259" key="3">
    <source>
        <dbReference type="PROSITE" id="PS01124"/>
    </source>
</evidence>
<dbReference type="InterPro" id="IPR011990">
    <property type="entry name" value="TPR-like_helical_dom_sf"/>
</dbReference>
<dbReference type="PANTHER" id="PTHR43280:SF34">
    <property type="entry name" value="ARAC-FAMILY TRANSCRIPTIONAL REGULATOR"/>
    <property type="match status" value="1"/>
</dbReference>
<accession>A0ABU5ZSC4</accession>
<evidence type="ECO:0000313" key="4">
    <source>
        <dbReference type="EMBL" id="MEB3344969.1"/>
    </source>
</evidence>
<dbReference type="PROSITE" id="PS01124">
    <property type="entry name" value="HTH_ARAC_FAMILY_2"/>
    <property type="match status" value="1"/>
</dbReference>
<feature type="domain" description="HTH araC/xylS-type" evidence="3">
    <location>
        <begin position="451"/>
        <end position="563"/>
    </location>
</feature>
<name>A0ABU5ZSC4_9FLAO</name>
<dbReference type="SUPFAM" id="SSF48452">
    <property type="entry name" value="TPR-like"/>
    <property type="match status" value="1"/>
</dbReference>
<reference evidence="4 5" key="1">
    <citation type="journal article" date="2013" name="Int. J. Syst. Evol. Microbiol.">
        <title>Aquimarina gracilis sp. nov., isolated from the gut microflora of a mussel, Mytilus coruscus, and emended description of Aquimarina spongiae.</title>
        <authorList>
            <person name="Park S.C."/>
            <person name="Choe H.N."/>
            <person name="Baik K.S."/>
            <person name="Seong C.N."/>
        </authorList>
    </citation>
    <scope>NUCLEOTIDE SEQUENCE [LARGE SCALE GENOMIC DNA]</scope>
    <source>
        <strain evidence="4 5">PSC32</strain>
    </source>
</reference>
<evidence type="ECO:0000256" key="2">
    <source>
        <dbReference type="SAM" id="Phobius"/>
    </source>
</evidence>
<proteinExistence type="predicted"/>
<evidence type="ECO:0000256" key="1">
    <source>
        <dbReference type="ARBA" id="ARBA00023125"/>
    </source>
</evidence>
<sequence>MKNLTYKTIVFLGFFVLNQMTGQVVSEQAKKDYDTLTKYFQKHTKDSIKSKIYAKAFLLKAKLENNISRQADGYYMLATISSNEKALIYADSVIRLTKEKDNYVYPAEAHLLKARIFGSKGEYQKSKDELIQANLYANKNENIDQKFKTKYFIAILKSNLGEYQESSNDLRSIVAYYKNKFDQDQKYEYDYIKSLYALGDAHNGNKKYDSAYAINKKAVRSSLHSKDSSLYGRLLLSSGITHYHKKQYQQGLDSINKLKKISTFRTQSNGTLVRADFFLGKIYFEQSDYEKSIHHLKAVDSFAFSKQYFFPSIRNTYELLIRYYKEQENTEKQLFYIDKLLSVDSILDNDFRYLSRQINEEYSTPNLMLEKQEIINSLEKTNKTKVIFVILLSITSLLLIIILIRNDQKKKTYKNRFLELLNDKNPVVDNTKNTLTKRSYKNEQDGIGISEIIVNDILKNLSAFEKNKEFLTPNLTVSGLSKQFKTNSKYLSKVINIHKNKSFSNYVNELRIGYVVEELKSNRKFRKYTIKAIANEIGFNTTEAFSKSFYKTTGIYPSFFLKQLEKQTQNSKTQEIA</sequence>
<organism evidence="4 5">
    <name type="scientific">Aquimarina gracilis</name>
    <dbReference type="NCBI Taxonomy" id="874422"/>
    <lineage>
        <taxon>Bacteria</taxon>
        <taxon>Pseudomonadati</taxon>
        <taxon>Bacteroidota</taxon>
        <taxon>Flavobacteriia</taxon>
        <taxon>Flavobacteriales</taxon>
        <taxon>Flavobacteriaceae</taxon>
        <taxon>Aquimarina</taxon>
    </lineage>
</organism>
<dbReference type="SMART" id="SM00342">
    <property type="entry name" value="HTH_ARAC"/>
    <property type="match status" value="1"/>
</dbReference>
<keyword evidence="2" id="KW-0472">Membrane</keyword>
<dbReference type="InterPro" id="IPR018060">
    <property type="entry name" value="HTH_AraC"/>
</dbReference>
<keyword evidence="2" id="KW-1133">Transmembrane helix</keyword>
<dbReference type="EMBL" id="JAYKLX010000002">
    <property type="protein sequence ID" value="MEB3344969.1"/>
    <property type="molecule type" value="Genomic_DNA"/>
</dbReference>
<dbReference type="RefSeq" id="WP_324178992.1">
    <property type="nucleotide sequence ID" value="NZ_BAABAW010000003.1"/>
</dbReference>
<feature type="transmembrane region" description="Helical" evidence="2">
    <location>
        <begin position="386"/>
        <end position="404"/>
    </location>
</feature>
<dbReference type="Gene3D" id="1.10.10.60">
    <property type="entry name" value="Homeodomain-like"/>
    <property type="match status" value="2"/>
</dbReference>
<protein>
    <submittedName>
        <fullName evidence="4">Helix-turn-helix domain-containing protein</fullName>
    </submittedName>
</protein>
<keyword evidence="5" id="KW-1185">Reference proteome</keyword>
<dbReference type="Proteomes" id="UP001327027">
    <property type="component" value="Unassembled WGS sequence"/>
</dbReference>
<gene>
    <name evidence="4" type="ORF">U6A24_05825</name>
</gene>
<dbReference type="PANTHER" id="PTHR43280">
    <property type="entry name" value="ARAC-FAMILY TRANSCRIPTIONAL REGULATOR"/>
    <property type="match status" value="1"/>
</dbReference>
<dbReference type="Pfam" id="PF12833">
    <property type="entry name" value="HTH_18"/>
    <property type="match status" value="1"/>
</dbReference>
<keyword evidence="2" id="KW-0812">Transmembrane</keyword>
<keyword evidence="1" id="KW-0238">DNA-binding</keyword>
<dbReference type="Gene3D" id="1.25.40.10">
    <property type="entry name" value="Tetratricopeptide repeat domain"/>
    <property type="match status" value="1"/>
</dbReference>
<evidence type="ECO:0000313" key="5">
    <source>
        <dbReference type="Proteomes" id="UP001327027"/>
    </source>
</evidence>
<comment type="caution">
    <text evidence="4">The sequence shown here is derived from an EMBL/GenBank/DDBJ whole genome shotgun (WGS) entry which is preliminary data.</text>
</comment>